<sequence length="198" mass="22047">MRPLQATALVTLACLFVAGYADAAASVATQEANVAIIENAATSRMLASVSALEGVPLPAKDGQLHPYGDKPIEGHETHTKKLQEDGHPGNDDGRDYHRGGDRDHQATVDTERSRRPSFDGRDQRDRDQQRGRLNYDVAEHGRFPKHQSGDRRPGNDDGHHHVNEKVDDFPYKQEHEKKTDPDCDEKKPNLRRSDGGQD</sequence>
<feature type="region of interest" description="Disordered" evidence="1">
    <location>
        <begin position="80"/>
        <end position="198"/>
    </location>
</feature>
<comment type="caution">
    <text evidence="3">The sequence shown here is derived from an EMBL/GenBank/DDBJ whole genome shotgun (WGS) entry which is preliminary data.</text>
</comment>
<name>A0A9W7CS79_9STRA</name>
<reference evidence="3" key="1">
    <citation type="submission" date="2023-04" db="EMBL/GenBank/DDBJ databases">
        <title>Phytophthora fragariaefolia NBRC 109709.</title>
        <authorList>
            <person name="Ichikawa N."/>
            <person name="Sato H."/>
            <person name="Tonouchi N."/>
        </authorList>
    </citation>
    <scope>NUCLEOTIDE SEQUENCE</scope>
    <source>
        <strain evidence="3">NBRC 109709</strain>
    </source>
</reference>
<dbReference type="EMBL" id="BSXT01001238">
    <property type="protein sequence ID" value="GMF40317.1"/>
    <property type="molecule type" value="Genomic_DNA"/>
</dbReference>
<proteinExistence type="predicted"/>
<gene>
    <name evidence="3" type="ORF">Pfra01_001233100</name>
</gene>
<dbReference type="Proteomes" id="UP001165121">
    <property type="component" value="Unassembled WGS sequence"/>
</dbReference>
<feature type="chain" id="PRO_5040772753" evidence="2">
    <location>
        <begin position="24"/>
        <end position="198"/>
    </location>
</feature>
<evidence type="ECO:0000313" key="4">
    <source>
        <dbReference type="Proteomes" id="UP001165121"/>
    </source>
</evidence>
<feature type="compositionally biased region" description="Basic and acidic residues" evidence="1">
    <location>
        <begin position="137"/>
        <end position="198"/>
    </location>
</feature>
<feature type="compositionally biased region" description="Basic and acidic residues" evidence="1">
    <location>
        <begin position="80"/>
        <end position="130"/>
    </location>
</feature>
<evidence type="ECO:0000256" key="2">
    <source>
        <dbReference type="SAM" id="SignalP"/>
    </source>
</evidence>
<organism evidence="3 4">
    <name type="scientific">Phytophthora fragariaefolia</name>
    <dbReference type="NCBI Taxonomy" id="1490495"/>
    <lineage>
        <taxon>Eukaryota</taxon>
        <taxon>Sar</taxon>
        <taxon>Stramenopiles</taxon>
        <taxon>Oomycota</taxon>
        <taxon>Peronosporomycetes</taxon>
        <taxon>Peronosporales</taxon>
        <taxon>Peronosporaceae</taxon>
        <taxon>Phytophthora</taxon>
    </lineage>
</organism>
<keyword evidence="4" id="KW-1185">Reference proteome</keyword>
<accession>A0A9W7CS79</accession>
<protein>
    <submittedName>
        <fullName evidence="3">Unnamed protein product</fullName>
    </submittedName>
</protein>
<feature type="signal peptide" evidence="2">
    <location>
        <begin position="1"/>
        <end position="23"/>
    </location>
</feature>
<evidence type="ECO:0000313" key="3">
    <source>
        <dbReference type="EMBL" id="GMF40317.1"/>
    </source>
</evidence>
<dbReference type="AlphaFoldDB" id="A0A9W7CS79"/>
<evidence type="ECO:0000256" key="1">
    <source>
        <dbReference type="SAM" id="MobiDB-lite"/>
    </source>
</evidence>
<keyword evidence="2" id="KW-0732">Signal</keyword>